<dbReference type="RefSeq" id="WP_165565463.1">
    <property type="nucleotide sequence ID" value="NZ_CP045857.1"/>
</dbReference>
<dbReference type="EMBL" id="CP045857">
    <property type="protein sequence ID" value="QIJ05578.1"/>
    <property type="molecule type" value="Genomic_DNA"/>
</dbReference>
<gene>
    <name evidence="1" type="ORF">GII14_16465</name>
</gene>
<protein>
    <submittedName>
        <fullName evidence="1">Uncharacterized protein</fullName>
    </submittedName>
</protein>
<evidence type="ECO:0000313" key="2">
    <source>
        <dbReference type="Proteomes" id="UP000502117"/>
    </source>
</evidence>
<dbReference type="KEGG" id="schk:GII14_16465"/>
<dbReference type="Proteomes" id="UP000502117">
    <property type="component" value="Chromosome"/>
</dbReference>
<name>A0A6G7LUV8_9GAMM</name>
<dbReference type="AlphaFoldDB" id="A0A6G7LUV8"/>
<accession>A0A6G7LUV8</accession>
<reference evidence="1 2" key="1">
    <citation type="submission" date="2019-11" db="EMBL/GenBank/DDBJ databases">
        <title>Complete Genome Sequence of Shewanella chilikensis Strain DC57, Isolated from Corroded Seal Rings at a floating production facility in Australia.</title>
        <authorList>
            <person name="Salgar-Chaparro S.J."/>
            <person name="Castillo-Villamizar G.A."/>
            <person name="Poehlein A."/>
            <person name="Daniel R."/>
            <person name="Machuca L."/>
        </authorList>
    </citation>
    <scope>NUCLEOTIDE SEQUENCE [LARGE SCALE GENOMIC DNA]</scope>
    <source>
        <strain evidence="1 2">DC57</strain>
    </source>
</reference>
<proteinExistence type="predicted"/>
<evidence type="ECO:0000313" key="1">
    <source>
        <dbReference type="EMBL" id="QIJ05578.1"/>
    </source>
</evidence>
<organism evidence="1 2">
    <name type="scientific">Shewanella chilikensis</name>
    <dbReference type="NCBI Taxonomy" id="558541"/>
    <lineage>
        <taxon>Bacteria</taxon>
        <taxon>Pseudomonadati</taxon>
        <taxon>Pseudomonadota</taxon>
        <taxon>Gammaproteobacteria</taxon>
        <taxon>Alteromonadales</taxon>
        <taxon>Shewanellaceae</taxon>
        <taxon>Shewanella</taxon>
    </lineage>
</organism>
<sequence>MRITLTIVEVQDRSSAVDINTFGGWLNKVDEVGAQHLMVVSRKPFPLSVIEKAEQAGNKVFLMHIREVIPDEIPTDFVRFFIDYYEFYLKDRALLKVKVKKGMIEKHSLKSELLSNSDRKFSIDGANLIDIDALFRMSLGYEEKLSLKGKTTASFYFGNMAEQDVPNEDFVIVPVELFISVSGQLIPCAILAQGSFHYEHISKKMKLLSYEQNEHGNLGAWIFEEKITTDKGEYKCRIPVKRDENGLFYLLGTFIDGPTTCKANIVSAADR</sequence>